<protein>
    <submittedName>
        <fullName evidence="2">PHC1 protein</fullName>
    </submittedName>
</protein>
<keyword evidence="3" id="KW-1185">Reference proteome</keyword>
<dbReference type="Proteomes" id="UP000545435">
    <property type="component" value="Unassembled WGS sequence"/>
</dbReference>
<feature type="compositionally biased region" description="Polar residues" evidence="1">
    <location>
        <begin position="193"/>
        <end position="209"/>
    </location>
</feature>
<feature type="compositionally biased region" description="Low complexity" evidence="1">
    <location>
        <begin position="243"/>
        <end position="258"/>
    </location>
</feature>
<evidence type="ECO:0000313" key="2">
    <source>
        <dbReference type="EMBL" id="NXJ68449.1"/>
    </source>
</evidence>
<feature type="compositionally biased region" description="Polar residues" evidence="1">
    <location>
        <begin position="172"/>
        <end position="186"/>
    </location>
</feature>
<feature type="compositionally biased region" description="Low complexity" evidence="1">
    <location>
        <begin position="210"/>
        <end position="234"/>
    </location>
</feature>
<dbReference type="AlphaFoldDB" id="A0A7L0DGG0"/>
<sequence>ALQALQRQPNAAQYFHQFMLQQQLNSAQLHSLAAVQQATIAASRQASSPNTSAPQPTTTQASINLATTSAAQLISRSQSVSSPSATTLTQSVLLGNATSPPLNQSQAQMYLRPQLGNLLQVNRTLGRNVPLASQLILMPNGAVAAVQQEVPPTQSPGVHADTDQVQNLAVRSQQTSAANAPLQGSAQKPALPGSSQASGLPQATSTGQTLAVAQASSGSAGQSLNLSQGAAGSNGVSGGVVASGGSQTSTGLSQTSSA</sequence>
<evidence type="ECO:0000313" key="3">
    <source>
        <dbReference type="Proteomes" id="UP000545435"/>
    </source>
</evidence>
<comment type="caution">
    <text evidence="2">The sequence shown here is derived from an EMBL/GenBank/DDBJ whole genome shotgun (WGS) entry which is preliminary data.</text>
</comment>
<organism evidence="2 3">
    <name type="scientific">Rostratula benghalensis</name>
    <name type="common">greater painted-snipe</name>
    <dbReference type="NCBI Taxonomy" id="118793"/>
    <lineage>
        <taxon>Eukaryota</taxon>
        <taxon>Metazoa</taxon>
        <taxon>Chordata</taxon>
        <taxon>Craniata</taxon>
        <taxon>Vertebrata</taxon>
        <taxon>Euteleostomi</taxon>
        <taxon>Archelosauria</taxon>
        <taxon>Archosauria</taxon>
        <taxon>Dinosauria</taxon>
        <taxon>Saurischia</taxon>
        <taxon>Theropoda</taxon>
        <taxon>Coelurosauria</taxon>
        <taxon>Aves</taxon>
        <taxon>Neognathae</taxon>
        <taxon>Neoaves</taxon>
        <taxon>Charadriiformes</taxon>
        <taxon>Rostratulidae</taxon>
        <taxon>Rostratula</taxon>
    </lineage>
</organism>
<reference evidence="2 3" key="1">
    <citation type="submission" date="2019-09" db="EMBL/GenBank/DDBJ databases">
        <title>Bird 10,000 Genomes (B10K) Project - Family phase.</title>
        <authorList>
            <person name="Zhang G."/>
        </authorList>
    </citation>
    <scope>NUCLEOTIDE SEQUENCE [LARGE SCALE GENOMIC DNA]</scope>
    <source>
        <strain evidence="2">B10K-DU-006-20</strain>
        <tissue evidence="2">Mixed tissue sample</tissue>
    </source>
</reference>
<accession>A0A7L0DGG0</accession>
<feature type="region of interest" description="Disordered" evidence="1">
    <location>
        <begin position="172"/>
        <end position="258"/>
    </location>
</feature>
<feature type="non-terminal residue" evidence="2">
    <location>
        <position position="1"/>
    </location>
</feature>
<proteinExistence type="predicted"/>
<feature type="non-terminal residue" evidence="2">
    <location>
        <position position="258"/>
    </location>
</feature>
<name>A0A7L0DGG0_9CHAR</name>
<evidence type="ECO:0000256" key="1">
    <source>
        <dbReference type="SAM" id="MobiDB-lite"/>
    </source>
</evidence>
<gene>
    <name evidence="2" type="primary">Phc1</name>
    <name evidence="2" type="ORF">ROSBEN_R08161</name>
</gene>
<dbReference type="EMBL" id="VXAI01000261">
    <property type="protein sequence ID" value="NXJ68449.1"/>
    <property type="molecule type" value="Genomic_DNA"/>
</dbReference>